<comment type="similarity">
    <text evidence="1">Belongs to the glycosyl hydrolase 25 family.</text>
</comment>
<dbReference type="EMBL" id="JBBMER010000002">
    <property type="protein sequence ID" value="MEQ2378876.1"/>
    <property type="molecule type" value="Genomic_DNA"/>
</dbReference>
<comment type="caution">
    <text evidence="3">The sequence shown here is derived from an EMBL/GenBank/DDBJ whole genome shotgun (WGS) entry which is preliminary data.</text>
</comment>
<dbReference type="PANTHER" id="PTHR34135:SF2">
    <property type="entry name" value="LYSOZYME"/>
    <property type="match status" value="1"/>
</dbReference>
<dbReference type="SUPFAM" id="SSF51445">
    <property type="entry name" value="(Trans)glycosidases"/>
    <property type="match status" value="1"/>
</dbReference>
<sequence length="435" mass="49402">MIKSPKFTHSKKDNNKAQGRSTHLTAIVVSLVLSIIMITISVFNVSAVVIDVSSHDGLIDWNRIEEHVEGVIIRIGYGNDIEGQDDKQAIRNMNECERLGIPYGVYIYSYALTSDEVTSEINHTLRMLQGRSPVRGVWFDMEDADGYKESNGLDVYKDGELLTDFCIQFIEAMDKEGYKTGVYANYNYYKNVLNLERLANTRGFNMWLAHWGIEEPGMDCMMWQFGAYLIDGHEFDGNIFYADYSSPFKDRPDTDDNGENIERIDKAAGSSAIEAVNVDTNVNVIYRAQIRGSYWLPEVVNDEDYAGIQGTGITGITLSTDKGYAVYRVYAGGRWLSYVDSRNSDINDYYNGYAGNGAEIEAVEVYYYTPASLLINEATPYATLKDGRYHYAYYRVSRKNMDYYSYQTDNETDNGQDGYAGIIGRKIDRFQIIIK</sequence>
<keyword evidence="2" id="KW-0472">Membrane</keyword>
<keyword evidence="2" id="KW-1133">Transmembrane helix</keyword>
<accession>A0ABV1BWS1</accession>
<proteinExistence type="inferred from homology"/>
<evidence type="ECO:0000313" key="4">
    <source>
        <dbReference type="Proteomes" id="UP001442364"/>
    </source>
</evidence>
<keyword evidence="4" id="KW-1185">Reference proteome</keyword>
<dbReference type="Pfam" id="PF01183">
    <property type="entry name" value="Glyco_hydro_25"/>
    <property type="match status" value="1"/>
</dbReference>
<organism evidence="3 4">
    <name type="scientific">[Lactobacillus] rogosae</name>
    <dbReference type="NCBI Taxonomy" id="706562"/>
    <lineage>
        <taxon>Bacteria</taxon>
        <taxon>Bacillati</taxon>
        <taxon>Bacillota</taxon>
        <taxon>Clostridia</taxon>
        <taxon>Lachnospirales</taxon>
        <taxon>Lachnospiraceae</taxon>
        <taxon>Lachnospira</taxon>
    </lineage>
</organism>
<feature type="transmembrane region" description="Helical" evidence="2">
    <location>
        <begin position="21"/>
        <end position="43"/>
    </location>
</feature>
<evidence type="ECO:0000313" key="3">
    <source>
        <dbReference type="EMBL" id="MEQ2378876.1"/>
    </source>
</evidence>
<dbReference type="PROSITE" id="PS51904">
    <property type="entry name" value="GLYCOSYL_HYDROL_F25_2"/>
    <property type="match status" value="1"/>
</dbReference>
<dbReference type="InterPro" id="IPR017853">
    <property type="entry name" value="GH"/>
</dbReference>
<dbReference type="Proteomes" id="UP001442364">
    <property type="component" value="Unassembled WGS sequence"/>
</dbReference>
<dbReference type="RefSeq" id="WP_349153248.1">
    <property type="nucleotide sequence ID" value="NZ_JBBMER010000002.1"/>
</dbReference>
<evidence type="ECO:0000256" key="1">
    <source>
        <dbReference type="ARBA" id="ARBA00010646"/>
    </source>
</evidence>
<protein>
    <submittedName>
        <fullName evidence="3">GH25 family lysozyme</fullName>
    </submittedName>
</protein>
<reference evidence="3 4" key="1">
    <citation type="submission" date="2024-03" db="EMBL/GenBank/DDBJ databases">
        <title>Human intestinal bacterial collection.</title>
        <authorList>
            <person name="Pauvert C."/>
            <person name="Hitch T.C.A."/>
            <person name="Clavel T."/>
        </authorList>
    </citation>
    <scope>NUCLEOTIDE SEQUENCE [LARGE SCALE GENOMIC DNA]</scope>
    <source>
        <strain evidence="3 4">CLA-AA-H255</strain>
    </source>
</reference>
<dbReference type="PANTHER" id="PTHR34135">
    <property type="entry name" value="LYSOZYME"/>
    <property type="match status" value="1"/>
</dbReference>
<dbReference type="InterPro" id="IPR002053">
    <property type="entry name" value="Glyco_hydro_25"/>
</dbReference>
<gene>
    <name evidence="3" type="ORF">WMO14_03115</name>
</gene>
<keyword evidence="2" id="KW-0812">Transmembrane</keyword>
<name>A0ABV1BWS1_9FIRM</name>
<evidence type="ECO:0000256" key="2">
    <source>
        <dbReference type="SAM" id="Phobius"/>
    </source>
</evidence>
<dbReference type="Gene3D" id="3.20.20.80">
    <property type="entry name" value="Glycosidases"/>
    <property type="match status" value="1"/>
</dbReference>